<reference evidence="4 5" key="1">
    <citation type="submission" date="2023-12" db="EMBL/GenBank/DDBJ databases">
        <title>A high-quality genome assembly for Dillenia turbinata (Dilleniales).</title>
        <authorList>
            <person name="Chanderbali A."/>
        </authorList>
    </citation>
    <scope>NUCLEOTIDE SEQUENCE [LARGE SCALE GENOMIC DNA]</scope>
    <source>
        <strain evidence="4">LSX21</strain>
        <tissue evidence="4">Leaf</tissue>
    </source>
</reference>
<dbReference type="InterPro" id="IPR002885">
    <property type="entry name" value="PPR_rpt"/>
</dbReference>
<keyword evidence="3" id="KW-1133">Transmembrane helix</keyword>
<name>A0AAN8URB7_9MAGN</name>
<evidence type="ECO:0000313" key="5">
    <source>
        <dbReference type="Proteomes" id="UP001370490"/>
    </source>
</evidence>
<keyword evidence="3" id="KW-0812">Transmembrane</keyword>
<protein>
    <submittedName>
        <fullName evidence="4">Pentatricopeptide repeat</fullName>
    </submittedName>
</protein>
<dbReference type="AlphaFoldDB" id="A0AAN8URB7"/>
<dbReference type="EMBL" id="JBAMMX010000023">
    <property type="protein sequence ID" value="KAK6917659.1"/>
    <property type="molecule type" value="Genomic_DNA"/>
</dbReference>
<feature type="repeat" description="PPR" evidence="2">
    <location>
        <begin position="5"/>
        <end position="39"/>
    </location>
</feature>
<dbReference type="PROSITE" id="PS51375">
    <property type="entry name" value="PPR"/>
    <property type="match status" value="3"/>
</dbReference>
<dbReference type="GO" id="GO:0009451">
    <property type="term" value="P:RNA modification"/>
    <property type="evidence" value="ECO:0007669"/>
    <property type="project" value="InterPro"/>
</dbReference>
<evidence type="ECO:0000313" key="4">
    <source>
        <dbReference type="EMBL" id="KAK6917659.1"/>
    </source>
</evidence>
<feature type="repeat" description="PPR" evidence="2">
    <location>
        <begin position="69"/>
        <end position="103"/>
    </location>
</feature>
<dbReference type="InterPro" id="IPR011990">
    <property type="entry name" value="TPR-like_helical_dom_sf"/>
</dbReference>
<keyword evidence="5" id="KW-1185">Reference proteome</keyword>
<sequence>MPQPTLSAYNYMLSGYIKDGKVKELVGLVRKMVLSSEKPDGFTLSMILKSLSYSGEVHAKIFRLDVEADDVLYTALVDSYVRNGRIGYARRVFDMMMEKNLICSTSMIYGYMNVGSFKEAEDVFRRTCEKDTVVFNAMIEGYSKSIDMAKKSLEVYIEMQRLGYRPTISTFSSIIGASSILSAFEIGQQVQCQLMKTDWFMDIKMGGALVDMYSKCGRIADACRVFYHMHEEKSAGKWERVGELRESMKDKGISKHTGFGWVGTDTVTLDDREDISRLQIGDIPNKRPWGLLSLSEMKNRKRELNFLHMAMRLVSLDHKELHRFGGYFLPGYTKVYLSASSRWPAKVSECDIGAIVVSAGFLLGLPFAFLSLILSFVGVIIWIVGLVLTCICPCCLCVTIVVELALGLIKAPILVMKWFTSKIPC</sequence>
<keyword evidence="1" id="KW-0677">Repeat</keyword>
<dbReference type="Proteomes" id="UP001370490">
    <property type="component" value="Unassembled WGS sequence"/>
</dbReference>
<gene>
    <name evidence="4" type="ORF">RJ641_018410</name>
</gene>
<proteinExistence type="predicted"/>
<dbReference type="PANTHER" id="PTHR47926">
    <property type="entry name" value="PENTATRICOPEPTIDE REPEAT-CONTAINING PROTEIN"/>
    <property type="match status" value="1"/>
</dbReference>
<dbReference type="PANTHER" id="PTHR47926:SF535">
    <property type="entry name" value="PENTACOTRIPEPTIDE-REPEAT REGION OF PRORP DOMAIN-CONTAINING PROTEIN"/>
    <property type="match status" value="1"/>
</dbReference>
<dbReference type="Gene3D" id="1.25.40.10">
    <property type="entry name" value="Tetratricopeptide repeat domain"/>
    <property type="match status" value="3"/>
</dbReference>
<dbReference type="GO" id="GO:0003723">
    <property type="term" value="F:RNA binding"/>
    <property type="evidence" value="ECO:0007669"/>
    <property type="project" value="InterPro"/>
</dbReference>
<feature type="transmembrane region" description="Helical" evidence="3">
    <location>
        <begin position="380"/>
        <end position="409"/>
    </location>
</feature>
<feature type="repeat" description="PPR" evidence="2">
    <location>
        <begin position="131"/>
        <end position="166"/>
    </location>
</feature>
<keyword evidence="3" id="KW-0472">Membrane</keyword>
<dbReference type="NCBIfam" id="TIGR00756">
    <property type="entry name" value="PPR"/>
    <property type="match status" value="3"/>
</dbReference>
<organism evidence="4 5">
    <name type="scientific">Dillenia turbinata</name>
    <dbReference type="NCBI Taxonomy" id="194707"/>
    <lineage>
        <taxon>Eukaryota</taxon>
        <taxon>Viridiplantae</taxon>
        <taxon>Streptophyta</taxon>
        <taxon>Embryophyta</taxon>
        <taxon>Tracheophyta</taxon>
        <taxon>Spermatophyta</taxon>
        <taxon>Magnoliopsida</taxon>
        <taxon>eudicotyledons</taxon>
        <taxon>Gunneridae</taxon>
        <taxon>Pentapetalae</taxon>
        <taxon>Dilleniales</taxon>
        <taxon>Dilleniaceae</taxon>
        <taxon>Dillenia</taxon>
    </lineage>
</organism>
<accession>A0AAN8URB7</accession>
<evidence type="ECO:0000256" key="2">
    <source>
        <dbReference type="PROSITE-ProRule" id="PRU00708"/>
    </source>
</evidence>
<comment type="caution">
    <text evidence="4">The sequence shown here is derived from an EMBL/GenBank/DDBJ whole genome shotgun (WGS) entry which is preliminary data.</text>
</comment>
<dbReference type="InterPro" id="IPR046960">
    <property type="entry name" value="PPR_At4g14850-like_plant"/>
</dbReference>
<evidence type="ECO:0000256" key="1">
    <source>
        <dbReference type="ARBA" id="ARBA00022737"/>
    </source>
</evidence>
<dbReference type="Pfam" id="PF01535">
    <property type="entry name" value="PPR"/>
    <property type="match status" value="4"/>
</dbReference>
<dbReference type="Pfam" id="PF13041">
    <property type="entry name" value="PPR_2"/>
    <property type="match status" value="1"/>
</dbReference>
<evidence type="ECO:0000256" key="3">
    <source>
        <dbReference type="SAM" id="Phobius"/>
    </source>
</evidence>